<evidence type="ECO:0000256" key="6">
    <source>
        <dbReference type="PROSITE-ProRule" id="PRU00176"/>
    </source>
</evidence>
<feature type="region of interest" description="Disordered" evidence="8">
    <location>
        <begin position="846"/>
        <end position="866"/>
    </location>
</feature>
<dbReference type="InterPro" id="IPR000504">
    <property type="entry name" value="RRM_dom"/>
</dbReference>
<keyword evidence="5" id="KW-0238">DNA-binding</keyword>
<evidence type="ECO:0000256" key="8">
    <source>
        <dbReference type="SAM" id="MobiDB-lite"/>
    </source>
</evidence>
<evidence type="ECO:0000256" key="7">
    <source>
        <dbReference type="PROSITE-ProRule" id="PRU00723"/>
    </source>
</evidence>
<dbReference type="PANTHER" id="PTHR24009:SF3">
    <property type="entry name" value="RNA-BINDING (RRM_RBD_RNP MOTIFS) FAMILY PROTEIN-RELATED"/>
    <property type="match status" value="1"/>
</dbReference>
<gene>
    <name evidence="11" type="ORF">ZIOFF_009030</name>
</gene>
<dbReference type="CDD" id="cd12458">
    <property type="entry name" value="RRM_AtC3H46_like"/>
    <property type="match status" value="1"/>
</dbReference>
<name>A0A8J5HMD4_ZINOF</name>
<dbReference type="Pfam" id="PF23182">
    <property type="entry name" value="PABC_AtC3H46"/>
    <property type="match status" value="1"/>
</dbReference>
<organism evidence="11 12">
    <name type="scientific">Zingiber officinale</name>
    <name type="common">Ginger</name>
    <name type="synonym">Amomum zingiber</name>
    <dbReference type="NCBI Taxonomy" id="94328"/>
    <lineage>
        <taxon>Eukaryota</taxon>
        <taxon>Viridiplantae</taxon>
        <taxon>Streptophyta</taxon>
        <taxon>Embryophyta</taxon>
        <taxon>Tracheophyta</taxon>
        <taxon>Spermatophyta</taxon>
        <taxon>Magnoliopsida</taxon>
        <taxon>Liliopsida</taxon>
        <taxon>Zingiberales</taxon>
        <taxon>Zingiberaceae</taxon>
        <taxon>Zingiber</taxon>
    </lineage>
</organism>
<evidence type="ECO:0000256" key="2">
    <source>
        <dbReference type="ARBA" id="ARBA00022771"/>
    </source>
</evidence>
<dbReference type="InterPro" id="IPR036855">
    <property type="entry name" value="Znf_CCCH_sf"/>
</dbReference>
<dbReference type="GO" id="GO:0003677">
    <property type="term" value="F:DNA binding"/>
    <property type="evidence" value="ECO:0007669"/>
    <property type="project" value="UniProtKB-KW"/>
</dbReference>
<feature type="domain" description="C3H1-type" evidence="10">
    <location>
        <begin position="468"/>
        <end position="490"/>
    </location>
</feature>
<dbReference type="InterPro" id="IPR034365">
    <property type="entry name" value="AtC3H46-like_RRM"/>
</dbReference>
<evidence type="ECO:0000256" key="3">
    <source>
        <dbReference type="ARBA" id="ARBA00022833"/>
    </source>
</evidence>
<keyword evidence="12" id="KW-1185">Reference proteome</keyword>
<dbReference type="Pfam" id="PF00076">
    <property type="entry name" value="RRM_1"/>
    <property type="match status" value="1"/>
</dbReference>
<evidence type="ECO:0000313" key="12">
    <source>
        <dbReference type="Proteomes" id="UP000734854"/>
    </source>
</evidence>
<dbReference type="InterPro" id="IPR032297">
    <property type="entry name" value="Torus"/>
</dbReference>
<evidence type="ECO:0000256" key="1">
    <source>
        <dbReference type="ARBA" id="ARBA00022723"/>
    </source>
</evidence>
<evidence type="ECO:0000313" key="11">
    <source>
        <dbReference type="EMBL" id="KAG6526943.1"/>
    </source>
</evidence>
<dbReference type="GO" id="GO:0008270">
    <property type="term" value="F:zinc ion binding"/>
    <property type="evidence" value="ECO:0007669"/>
    <property type="project" value="UniProtKB-KW"/>
</dbReference>
<evidence type="ECO:0000259" key="10">
    <source>
        <dbReference type="PROSITE" id="PS50103"/>
    </source>
</evidence>
<dbReference type="PROSITE" id="PS50103">
    <property type="entry name" value="ZF_C3H1"/>
    <property type="match status" value="1"/>
</dbReference>
<dbReference type="SUPFAM" id="SSF54928">
    <property type="entry name" value="RNA-binding domain, RBD"/>
    <property type="match status" value="1"/>
</dbReference>
<protein>
    <submittedName>
        <fullName evidence="11">Uncharacterized protein</fullName>
    </submittedName>
</protein>
<dbReference type="Gene3D" id="4.10.1000.10">
    <property type="entry name" value="Zinc finger, CCCH-type"/>
    <property type="match status" value="1"/>
</dbReference>
<proteinExistence type="predicted"/>
<dbReference type="SMART" id="SM00360">
    <property type="entry name" value="RRM"/>
    <property type="match status" value="1"/>
</dbReference>
<dbReference type="FunFam" id="3.30.70.330:FF:000678">
    <property type="entry name" value="zinc finger CCCH domain-containing protein 53-like isoform X2"/>
    <property type="match status" value="1"/>
</dbReference>
<dbReference type="PANTHER" id="PTHR24009">
    <property type="entry name" value="RNA-BINDING (RRM/RBD/RNP MOTIFS)"/>
    <property type="match status" value="1"/>
</dbReference>
<evidence type="ECO:0000259" key="9">
    <source>
        <dbReference type="PROSITE" id="PS50102"/>
    </source>
</evidence>
<dbReference type="GO" id="GO:0003723">
    <property type="term" value="F:RNA binding"/>
    <property type="evidence" value="ECO:0007669"/>
    <property type="project" value="UniProtKB-UniRule"/>
</dbReference>
<dbReference type="SUPFAM" id="SSF90229">
    <property type="entry name" value="CCCH zinc finger"/>
    <property type="match status" value="1"/>
</dbReference>
<keyword evidence="3 7" id="KW-0862">Zinc</keyword>
<feature type="compositionally biased region" description="Basic and acidic residues" evidence="8">
    <location>
        <begin position="215"/>
        <end position="227"/>
    </location>
</feature>
<sequence length="980" mass="107258">MEVRTTQEWKMVRVRTETFVVSECGRNALQWHEKLLSGLQKRLVFHWFPCPHHPSPPQEHEPCSKGRGGFLVVISAAAREKQRRQPTFFLLPRRRRSWSPAAPLFYPLPSGLHYSVAVAYSVQHLLLFRRPALPPFPAAYPTAGAASSSTSWCFQSTLATARVGDQHLSGLPECAYWQPQAAPPPAGSVSSGPLLPAGPVAKQYAAVSVTVDRKGQLKDQKEGQAKERRSRVNGPSLTSFCSSVLQLVGGGAIKEGALKARVHSDRRGAVMDSYEATRTVFARLQSLDPENAHKIMGFLLLQENGEKDIIRLAFGPEAHLYALVTKARKELGLAAASAVSPSSFLLRQNSASRLLSPSWHAPAAAAAFSRSNSSSLDELLSPEELVGAKNVNAPPFYGGGDLADEFHLPDQLSFRDGVDCRGPTRSGDPAAFSYGTGWGVNGYHHRRSASAAADLRLGDAVGGLGWEPCLYFARGYCKNGDSCRFLHGLPEEAAATIAAKMDTAAAVEQQCQELLLRSNSQRIGGSSQLMASAIPFSPAGSDRPSPLSPSTKSLNFLLQQQQNESQRYLLSASRHLYPSLNLCYSLSNYCRAAAAALMLGADEAHKFLSRSRSDLLANPSSRQIYLTFPADSTFSEEDVSNYFSIYGPVQDVRIPYQQKRMFGFVTFLYPETVKLILAKGNPHFVCDSRVLVKPYKEKGKVPDKFRYSSILFPTRSCSVPVLLYPHLHLKLRCSSFECYRKQQLCERGDFYGCTTPTSLDAREAYDLHQVGTRMLYNSSCQELLLRRKLEEQQQAAELQRAIELQGRRFMGLQLLDLKNRSLSSAAIASTNSPTFTPNTLVNPLDVSCNGGGGSSSSSSPDESPTGARITQNYCSFIHSINLLSILEDKDKPLADVNNNEDSDVQPSTKHNLPDSPFASPTKKSSSFALDLFSTSEEDLIASCTANNGGNSFNNTHLDMPSFDPCFKMPTFSSGFGAIGM</sequence>
<dbReference type="InterPro" id="IPR056276">
    <property type="entry name" value="AtC3H46-like_PABC-like"/>
</dbReference>
<dbReference type="SMART" id="SM00356">
    <property type="entry name" value="ZnF_C3H1"/>
    <property type="match status" value="1"/>
</dbReference>
<dbReference type="Proteomes" id="UP000734854">
    <property type="component" value="Unassembled WGS sequence"/>
</dbReference>
<dbReference type="InterPro" id="IPR000571">
    <property type="entry name" value="Znf_CCCH"/>
</dbReference>
<dbReference type="Gene3D" id="3.30.70.330">
    <property type="match status" value="1"/>
</dbReference>
<dbReference type="PROSITE" id="PS50102">
    <property type="entry name" value="RRM"/>
    <property type="match status" value="1"/>
</dbReference>
<evidence type="ECO:0000256" key="4">
    <source>
        <dbReference type="ARBA" id="ARBA00022884"/>
    </source>
</evidence>
<feature type="domain" description="RRM" evidence="9">
    <location>
        <begin position="622"/>
        <end position="698"/>
    </location>
</feature>
<accession>A0A8J5HMD4</accession>
<feature type="zinc finger region" description="C3H1-type" evidence="7">
    <location>
        <begin position="468"/>
        <end position="490"/>
    </location>
</feature>
<reference evidence="11 12" key="1">
    <citation type="submission" date="2020-08" db="EMBL/GenBank/DDBJ databases">
        <title>Plant Genome Project.</title>
        <authorList>
            <person name="Zhang R.-G."/>
        </authorList>
    </citation>
    <scope>NUCLEOTIDE SEQUENCE [LARGE SCALE GENOMIC DNA]</scope>
    <source>
        <tissue evidence="11">Rhizome</tissue>
    </source>
</reference>
<feature type="region of interest" description="Disordered" evidence="8">
    <location>
        <begin position="894"/>
        <end position="922"/>
    </location>
</feature>
<keyword evidence="1 7" id="KW-0479">Metal-binding</keyword>
<dbReference type="AlphaFoldDB" id="A0A8J5HMD4"/>
<dbReference type="EMBL" id="JACMSC010000003">
    <property type="protein sequence ID" value="KAG6526943.1"/>
    <property type="molecule type" value="Genomic_DNA"/>
</dbReference>
<dbReference type="InterPro" id="IPR035979">
    <property type="entry name" value="RBD_domain_sf"/>
</dbReference>
<evidence type="ECO:0000256" key="5">
    <source>
        <dbReference type="ARBA" id="ARBA00023125"/>
    </source>
</evidence>
<feature type="region of interest" description="Disordered" evidence="8">
    <location>
        <begin position="215"/>
        <end position="234"/>
    </location>
</feature>
<comment type="caution">
    <text evidence="11">The sequence shown here is derived from an EMBL/GenBank/DDBJ whole genome shotgun (WGS) entry which is preliminary data.</text>
</comment>
<keyword evidence="2 7" id="KW-0863">Zinc-finger</keyword>
<keyword evidence="4 6" id="KW-0694">RNA-binding</keyword>
<dbReference type="InterPro" id="IPR012677">
    <property type="entry name" value="Nucleotide-bd_a/b_plait_sf"/>
</dbReference>
<dbReference type="Pfam" id="PF16131">
    <property type="entry name" value="Torus"/>
    <property type="match status" value="1"/>
</dbReference>